<gene>
    <name evidence="2" type="ORF">HDID_LOCUS11267</name>
</gene>
<dbReference type="EMBL" id="UYSG01013297">
    <property type="protein sequence ID" value="VDL65270.1"/>
    <property type="molecule type" value="Genomic_DNA"/>
</dbReference>
<protein>
    <submittedName>
        <fullName evidence="2">Uncharacterized protein</fullName>
    </submittedName>
</protein>
<proteinExistence type="predicted"/>
<organism evidence="2 3">
    <name type="scientific">Hymenolepis diminuta</name>
    <name type="common">Rat tapeworm</name>
    <dbReference type="NCBI Taxonomy" id="6216"/>
    <lineage>
        <taxon>Eukaryota</taxon>
        <taxon>Metazoa</taxon>
        <taxon>Spiralia</taxon>
        <taxon>Lophotrochozoa</taxon>
        <taxon>Platyhelminthes</taxon>
        <taxon>Cestoda</taxon>
        <taxon>Eucestoda</taxon>
        <taxon>Cyclophyllidea</taxon>
        <taxon>Hymenolepididae</taxon>
        <taxon>Hymenolepis</taxon>
    </lineage>
</organism>
<dbReference type="AlphaFoldDB" id="A0A3P6ZXR8"/>
<accession>A0A3P6ZXR8</accession>
<evidence type="ECO:0000256" key="1">
    <source>
        <dbReference type="SAM" id="MobiDB-lite"/>
    </source>
</evidence>
<name>A0A3P6ZXR8_HYMDI</name>
<reference evidence="2 3" key="1">
    <citation type="submission" date="2018-11" db="EMBL/GenBank/DDBJ databases">
        <authorList>
            <consortium name="Pathogen Informatics"/>
        </authorList>
    </citation>
    <scope>NUCLEOTIDE SEQUENCE [LARGE SCALE GENOMIC DNA]</scope>
</reference>
<sequence>MPPSPSPSPSPSSSPLPITTPHLSQRNSFHSRSRTRSSHSCLGGGVCSQARVSTSTPC</sequence>
<evidence type="ECO:0000313" key="2">
    <source>
        <dbReference type="EMBL" id="VDL65270.1"/>
    </source>
</evidence>
<feature type="compositionally biased region" description="Pro residues" evidence="1">
    <location>
        <begin position="1"/>
        <end position="14"/>
    </location>
</feature>
<evidence type="ECO:0000313" key="3">
    <source>
        <dbReference type="Proteomes" id="UP000274504"/>
    </source>
</evidence>
<dbReference type="Proteomes" id="UP000274504">
    <property type="component" value="Unassembled WGS sequence"/>
</dbReference>
<feature type="region of interest" description="Disordered" evidence="1">
    <location>
        <begin position="1"/>
        <end position="58"/>
    </location>
</feature>